<evidence type="ECO:0000313" key="1">
    <source>
        <dbReference type="EMBL" id="QHT39048.1"/>
    </source>
</evidence>
<name>A0A6C0FBJ3_9ZZZZ</name>
<accession>A0A6C0FBJ3</accession>
<reference evidence="1" key="1">
    <citation type="journal article" date="2020" name="Nature">
        <title>Giant virus diversity and host interactions through global metagenomics.</title>
        <authorList>
            <person name="Schulz F."/>
            <person name="Roux S."/>
            <person name="Paez-Espino D."/>
            <person name="Jungbluth S."/>
            <person name="Walsh D.A."/>
            <person name="Denef V.J."/>
            <person name="McMahon K.D."/>
            <person name="Konstantinidis K.T."/>
            <person name="Eloe-Fadrosh E.A."/>
            <person name="Kyrpides N.C."/>
            <person name="Woyke T."/>
        </authorList>
    </citation>
    <scope>NUCLEOTIDE SEQUENCE</scope>
    <source>
        <strain evidence="1">GVMAG-S-ERX556126-94</strain>
    </source>
</reference>
<protein>
    <submittedName>
        <fullName evidence="1">Uncharacterized protein</fullName>
    </submittedName>
</protein>
<dbReference type="EMBL" id="MN738838">
    <property type="protein sequence ID" value="QHT39048.1"/>
    <property type="molecule type" value="Genomic_DNA"/>
</dbReference>
<sequence length="166" mass="19511">MKKRSSDLSAQTIFGCSTRQSQITDRTEYVDNTEDTRHINQTTYLKNTENTENTENMKNIFPKYTEYVNNTQKNDDSENKLFISNVKKTIDLSAKILETDISSSNKKRELVKIKLSINKILFNLNPEVQKIEEIKKYNLDKKMKDNLEKLNGNLEKLNNMFNKLYK</sequence>
<proteinExistence type="predicted"/>
<dbReference type="AlphaFoldDB" id="A0A6C0FBJ3"/>
<organism evidence="1">
    <name type="scientific">viral metagenome</name>
    <dbReference type="NCBI Taxonomy" id="1070528"/>
    <lineage>
        <taxon>unclassified sequences</taxon>
        <taxon>metagenomes</taxon>
        <taxon>organismal metagenomes</taxon>
    </lineage>
</organism>